<dbReference type="GeneID" id="39602040"/>
<feature type="region of interest" description="Disordered" evidence="1">
    <location>
        <begin position="15"/>
        <end position="41"/>
    </location>
</feature>
<organism evidence="2 3">
    <name type="scientific">Byssochlamys spectabilis</name>
    <name type="common">Paecilomyces variotii</name>
    <dbReference type="NCBI Taxonomy" id="264951"/>
    <lineage>
        <taxon>Eukaryota</taxon>
        <taxon>Fungi</taxon>
        <taxon>Dikarya</taxon>
        <taxon>Ascomycota</taxon>
        <taxon>Pezizomycotina</taxon>
        <taxon>Eurotiomycetes</taxon>
        <taxon>Eurotiomycetidae</taxon>
        <taxon>Eurotiales</taxon>
        <taxon>Thermoascaceae</taxon>
        <taxon>Paecilomyces</taxon>
    </lineage>
</organism>
<dbReference type="EMBL" id="RCNU01000003">
    <property type="protein sequence ID" value="RWQ97183.1"/>
    <property type="molecule type" value="Genomic_DNA"/>
</dbReference>
<proteinExistence type="predicted"/>
<gene>
    <name evidence="2" type="ORF">C8Q69DRAFT_506048</name>
</gene>
<name>A0A443HZI9_BYSSP</name>
<keyword evidence="3" id="KW-1185">Reference proteome</keyword>
<accession>A0A443HZI9</accession>
<dbReference type="RefSeq" id="XP_028486828.1">
    <property type="nucleotide sequence ID" value="XM_028632763.1"/>
</dbReference>
<protein>
    <submittedName>
        <fullName evidence="2">Uncharacterized protein</fullName>
    </submittedName>
</protein>
<evidence type="ECO:0000313" key="2">
    <source>
        <dbReference type="EMBL" id="RWQ97183.1"/>
    </source>
</evidence>
<dbReference type="Proteomes" id="UP000283841">
    <property type="component" value="Unassembled WGS sequence"/>
</dbReference>
<sequence>MCLLAALGALVKSRSAYKDATSGPSPQPTNPSGHSRRGRRYQSDVEKYGYEVAERNYQRRAAAAEETLQMKATFYNFRLYEDKLLLLEFGL</sequence>
<dbReference type="AlphaFoldDB" id="A0A443HZI9"/>
<comment type="caution">
    <text evidence="2">The sequence shown here is derived from an EMBL/GenBank/DDBJ whole genome shotgun (WGS) entry which is preliminary data.</text>
</comment>
<evidence type="ECO:0000256" key="1">
    <source>
        <dbReference type="SAM" id="MobiDB-lite"/>
    </source>
</evidence>
<dbReference type="VEuPathDB" id="FungiDB:C8Q69DRAFT_506048"/>
<evidence type="ECO:0000313" key="3">
    <source>
        <dbReference type="Proteomes" id="UP000283841"/>
    </source>
</evidence>
<reference evidence="2 3" key="1">
    <citation type="journal article" date="2018" name="Front. Microbiol.">
        <title>Genomic and genetic insights into a cosmopolitan fungus, Paecilomyces variotii (Eurotiales).</title>
        <authorList>
            <person name="Urquhart A.S."/>
            <person name="Mondo S.J."/>
            <person name="Makela M.R."/>
            <person name="Hane J.K."/>
            <person name="Wiebenga A."/>
            <person name="He G."/>
            <person name="Mihaltcheva S."/>
            <person name="Pangilinan J."/>
            <person name="Lipzen A."/>
            <person name="Barry K."/>
            <person name="de Vries R.P."/>
            <person name="Grigoriev I.V."/>
            <person name="Idnurm A."/>
        </authorList>
    </citation>
    <scope>NUCLEOTIDE SEQUENCE [LARGE SCALE GENOMIC DNA]</scope>
    <source>
        <strain evidence="2 3">CBS 101075</strain>
    </source>
</reference>